<name>A0A2A5T8M3_EUBML</name>
<evidence type="ECO:0000256" key="1">
    <source>
        <dbReference type="ARBA" id="ARBA00022801"/>
    </source>
</evidence>
<reference evidence="2 3" key="1">
    <citation type="submission" date="2018-05" db="EMBL/GenBank/DDBJ databases">
        <title>Genome comparison of Eubacterium sp.</title>
        <authorList>
            <person name="Feng Y."/>
            <person name="Sanchez-Andrea I."/>
            <person name="Stams A.J.M."/>
            <person name="De Vos W.M."/>
        </authorList>
    </citation>
    <scope>NUCLEOTIDE SEQUENCE [LARGE SCALE GENOMIC DNA]</scope>
    <source>
        <strain evidence="2 3">YI</strain>
    </source>
</reference>
<organism evidence="2 3">
    <name type="scientific">Eubacterium maltosivorans</name>
    <dbReference type="NCBI Taxonomy" id="2041044"/>
    <lineage>
        <taxon>Bacteria</taxon>
        <taxon>Bacillati</taxon>
        <taxon>Bacillota</taxon>
        <taxon>Clostridia</taxon>
        <taxon>Eubacteriales</taxon>
        <taxon>Eubacteriaceae</taxon>
        <taxon>Eubacterium</taxon>
    </lineage>
</organism>
<dbReference type="InterPro" id="IPR021229">
    <property type="entry name" value="DUF2800"/>
</dbReference>
<dbReference type="Pfam" id="PF10926">
    <property type="entry name" value="DUF2800"/>
    <property type="match status" value="1"/>
</dbReference>
<dbReference type="Gene3D" id="3.90.320.10">
    <property type="match status" value="1"/>
</dbReference>
<gene>
    <name evidence="2" type="ORF">CPZ25_011680</name>
</gene>
<evidence type="ECO:0000313" key="3">
    <source>
        <dbReference type="Proteomes" id="UP000218387"/>
    </source>
</evidence>
<dbReference type="InterPro" id="IPR011604">
    <property type="entry name" value="PDDEXK-like_dom_sf"/>
</dbReference>
<accession>A0A2A5T8M3</accession>
<keyword evidence="3" id="KW-1185">Reference proteome</keyword>
<dbReference type="Proteomes" id="UP000218387">
    <property type="component" value="Chromosome"/>
</dbReference>
<dbReference type="RefSeq" id="WP_096920486.1">
    <property type="nucleotide sequence ID" value="NZ_CP029487.1"/>
</dbReference>
<dbReference type="AlphaFoldDB" id="A0A2A5T8M3"/>
<sequence length="391" mass="43684">MSSKKETPAHALLSASSAERWLNCPASVRLSEGMPDLAGDSAREGTLAHAIAELKLRKQYTEPMGKATFTRRMNKLTKDNALYNPEMQRYTDQYLEFVNSITYAQTTAPFVEVEKKVNYSAYAPEGFGTVDCIVIHGNHLWVIDFKYGKHNKVDAEDNSQLKLYALGVLADYGFIYPIQTVTLCIVQPRMDNIVQWDTEVAALYQWGNEVVKPLAEEAYAGGGECVPGKHCQFCPVKPVCKAYAGKYDVKEEEIKDPQMMNASEMAQMLAKLEGVVNYHKKLKEYALTKALEGLTIPGFKVVEGRSTRSFKDLDAAFQKIKEAGFDESLLYERVPLTLTGVEKLLGKNQFDSLLAADVVKPQGKPTLVPEDDKREPFKPKSAAEVFKDIQV</sequence>
<dbReference type="KEGG" id="emt:CPZ25_011680"/>
<dbReference type="GO" id="GO:0016787">
    <property type="term" value="F:hydrolase activity"/>
    <property type="evidence" value="ECO:0007669"/>
    <property type="project" value="UniProtKB-KW"/>
</dbReference>
<protein>
    <submittedName>
        <fullName evidence="2">DUF2800 domain-containing protein</fullName>
    </submittedName>
</protein>
<keyword evidence="1" id="KW-0378">Hydrolase</keyword>
<dbReference type="EMBL" id="CP029487">
    <property type="protein sequence ID" value="QCT71958.1"/>
    <property type="molecule type" value="Genomic_DNA"/>
</dbReference>
<proteinExistence type="predicted"/>
<evidence type="ECO:0000313" key="2">
    <source>
        <dbReference type="EMBL" id="QCT71958.1"/>
    </source>
</evidence>